<dbReference type="InterPro" id="IPR029044">
    <property type="entry name" value="Nucleotide-diphossugar_trans"/>
</dbReference>
<organism evidence="2 3">
    <name type="scientific">Pedobacter cryophilus</name>
    <dbReference type="NCBI Taxonomy" id="2571271"/>
    <lineage>
        <taxon>Bacteria</taxon>
        <taxon>Pseudomonadati</taxon>
        <taxon>Bacteroidota</taxon>
        <taxon>Sphingobacteriia</taxon>
        <taxon>Sphingobacteriales</taxon>
        <taxon>Sphingobacteriaceae</taxon>
        <taxon>Pedobacter</taxon>
    </lineage>
</organism>
<feature type="domain" description="Glycosyltransferase 2-like" evidence="1">
    <location>
        <begin position="8"/>
        <end position="111"/>
    </location>
</feature>
<dbReference type="EMBL" id="SWBP01000001">
    <property type="protein sequence ID" value="TKC00459.1"/>
    <property type="molecule type" value="Genomic_DNA"/>
</dbReference>
<dbReference type="RefSeq" id="WP_136824668.1">
    <property type="nucleotide sequence ID" value="NZ_SWBP01000001.1"/>
</dbReference>
<dbReference type="AlphaFoldDB" id="A0A4U1C510"/>
<protein>
    <submittedName>
        <fullName evidence="2">Glycosyltransferase</fullName>
    </submittedName>
</protein>
<dbReference type="CDD" id="cd06433">
    <property type="entry name" value="GT_2_WfgS_like"/>
    <property type="match status" value="1"/>
</dbReference>
<evidence type="ECO:0000259" key="1">
    <source>
        <dbReference type="Pfam" id="PF00535"/>
    </source>
</evidence>
<dbReference type="Pfam" id="PF00535">
    <property type="entry name" value="Glycos_transf_2"/>
    <property type="match status" value="1"/>
</dbReference>
<dbReference type="GO" id="GO:0016758">
    <property type="term" value="F:hexosyltransferase activity"/>
    <property type="evidence" value="ECO:0007669"/>
    <property type="project" value="UniProtKB-ARBA"/>
</dbReference>
<dbReference type="Proteomes" id="UP000308181">
    <property type="component" value="Unassembled WGS sequence"/>
</dbReference>
<evidence type="ECO:0000313" key="3">
    <source>
        <dbReference type="Proteomes" id="UP000308181"/>
    </source>
</evidence>
<evidence type="ECO:0000313" key="2">
    <source>
        <dbReference type="EMBL" id="TKC00459.1"/>
    </source>
</evidence>
<proteinExistence type="predicted"/>
<dbReference type="PANTHER" id="PTHR22916:SF3">
    <property type="entry name" value="UDP-GLCNAC:BETAGAL BETA-1,3-N-ACETYLGLUCOSAMINYLTRANSFERASE-LIKE PROTEIN 1"/>
    <property type="match status" value="1"/>
</dbReference>
<dbReference type="Gene3D" id="3.90.550.10">
    <property type="entry name" value="Spore Coat Polysaccharide Biosynthesis Protein SpsA, Chain A"/>
    <property type="match status" value="1"/>
</dbReference>
<dbReference type="OrthoDB" id="9788101at2"/>
<keyword evidence="2" id="KW-0808">Transferase</keyword>
<comment type="caution">
    <text evidence="2">The sequence shown here is derived from an EMBL/GenBank/DDBJ whole genome shotgun (WGS) entry which is preliminary data.</text>
</comment>
<name>A0A4U1C510_9SPHI</name>
<gene>
    <name evidence="2" type="ORF">FA046_01905</name>
</gene>
<dbReference type="SUPFAM" id="SSF53448">
    <property type="entry name" value="Nucleotide-diphospho-sugar transferases"/>
    <property type="match status" value="1"/>
</dbReference>
<accession>A0A4U1C510</accession>
<reference evidence="2 3" key="1">
    <citation type="submission" date="2019-04" db="EMBL/GenBank/DDBJ databases">
        <title>Pedobacter sp. AR-3-17 sp. nov., isolated from Arctic soil.</title>
        <authorList>
            <person name="Dahal R.H."/>
            <person name="Kim D.-U."/>
        </authorList>
    </citation>
    <scope>NUCLEOTIDE SEQUENCE [LARGE SCALE GENOMIC DNA]</scope>
    <source>
        <strain evidence="2 3">AR-3-17</strain>
    </source>
</reference>
<dbReference type="InterPro" id="IPR001173">
    <property type="entry name" value="Glyco_trans_2-like"/>
</dbReference>
<sequence length="256" mass="29947">MPYTPFITIIIATYNSKLKLESCLQSIWNQDFANYELILIDGLSSDGTLEIILNNQDKINYWISEKDEGIYDAWNKGISKAKGDWITFIGSDDLFYPNALSDYVNFITNLEDFQKVEFISSKMDLVNSKDKLVKTFGLPWDWRISKYINTISHPGSLHKRSLFEKYGLYKTNYKICGDYEFLLRPKENLNSKFMNKVTVRMAQGGASFNGRKLFNEHYHATKNTANINSIYALYFYILQMSKYYIKNLLRFLSFNI</sequence>
<keyword evidence="3" id="KW-1185">Reference proteome</keyword>
<dbReference type="PANTHER" id="PTHR22916">
    <property type="entry name" value="GLYCOSYLTRANSFERASE"/>
    <property type="match status" value="1"/>
</dbReference>